<reference evidence="14" key="2">
    <citation type="submission" date="2021-10" db="EMBL/GenBank/DDBJ databases">
        <title>Phylogenomics reveals ancestral predisposition of the termite-cultivated fungus Termitomyces towards a domesticated lifestyle.</title>
        <authorList>
            <person name="Auxier B."/>
            <person name="Grum-Grzhimaylo A."/>
            <person name="Cardenas M.E."/>
            <person name="Lodge J.D."/>
            <person name="Laessoe T."/>
            <person name="Pedersen O."/>
            <person name="Smith M.E."/>
            <person name="Kuyper T.W."/>
            <person name="Franco-Molano E.A."/>
            <person name="Baroni T.J."/>
            <person name="Aanen D.K."/>
        </authorList>
    </citation>
    <scope>NUCLEOTIDE SEQUENCE</scope>
    <source>
        <strain evidence="14">D49</strain>
    </source>
</reference>
<feature type="transmembrane region" description="Helical" evidence="12">
    <location>
        <begin position="724"/>
        <end position="746"/>
    </location>
</feature>
<keyword evidence="5" id="KW-0732">Signal</keyword>
<keyword evidence="9" id="KW-1015">Disulfide bond</keyword>
<organism evidence="14 15">
    <name type="scientific">Sphagnurus paluster</name>
    <dbReference type="NCBI Taxonomy" id="117069"/>
    <lineage>
        <taxon>Eukaryota</taxon>
        <taxon>Fungi</taxon>
        <taxon>Dikarya</taxon>
        <taxon>Basidiomycota</taxon>
        <taxon>Agaricomycotina</taxon>
        <taxon>Agaricomycetes</taxon>
        <taxon>Agaricomycetidae</taxon>
        <taxon>Agaricales</taxon>
        <taxon>Tricholomatineae</taxon>
        <taxon>Lyophyllaceae</taxon>
        <taxon>Sphagnurus</taxon>
    </lineage>
</organism>
<dbReference type="GO" id="GO:0015918">
    <property type="term" value="P:sterol transport"/>
    <property type="evidence" value="ECO:0007669"/>
    <property type="project" value="TreeGrafter"/>
</dbReference>
<dbReference type="Pfam" id="PF22314">
    <property type="entry name" value="NPC1_MLD"/>
    <property type="match status" value="1"/>
</dbReference>
<evidence type="ECO:0000256" key="12">
    <source>
        <dbReference type="SAM" id="Phobius"/>
    </source>
</evidence>
<dbReference type="SUPFAM" id="SSF82866">
    <property type="entry name" value="Multidrug efflux transporter AcrB transmembrane domain"/>
    <property type="match status" value="2"/>
</dbReference>
<feature type="transmembrane region" description="Helical" evidence="12">
    <location>
        <begin position="915"/>
        <end position="938"/>
    </location>
</feature>
<sequence length="1386" mass="150918">MASGNKASAAGRCAMRDSCGKKGFFGKSLPCPYDGPPVDPDDKARSLLVQVCGPEFAEGPACCTTDQVEALRDNFNQVEGLISACPACRNNFRSFFCTFTCSPDQGSFVNVTATQKSTSGQTAVKSVDFHVEEQYGEGFFNSCKDVQVGATNGHAMELIGGGAKDYTAFFKYMGDEKPIGSPFQINFPLTAPPEFTPFNATPRGCADNELASRCTCIDCPSICPALPPVPPPNAGPTCHIGALSCLSFILILGYALAVSGFLAGYLVSTTIRRRRERTYERVALSEETASPRTQTRGLVGQGSLAQYVDEDSVGTPSESRHLGRGASLLDPIETVQPRQYPLNTFLRGRFYKLGLFAASYPWLTFSLVFFLVGLLNVGWKKFEIETNPVRLWVAPSSESKQQKEFFDENFGPFYRTEQIFVTAIPESVEQSTNISLALATGGTPVLSWDRLNYWFKVEQDIRALKSPNGYRLTDVCFKPAGPRGACVVQSIAAWFGNDLDDYDEDTWADHLTDCARSPVECLPDFQQPLAPHYVLGGVPEKDGHKSYVDAEAFVITYVVSDSLDTAVQAKAMEWEESLRTYLTDLSQRSAAEAGLHIAFSTGISLEEEINKSTNTDVKIVVLSYVAMFFYVSLTLGAGSVVREEHGVFSSLVQWARNFPGLFKRGTSSALWIDTHTAPSLFPRLPRSLFTGSKFTLGLFGIALVILSVSSSVGFFSFMGVKVTLIIAEVIPFLVLAVGVDNVFILVHELDRQNFLHGPNAAPTSQAGLGAPMSPTLSHRSPFDAPSSRDEVDAASVPQYLSAEERIARTLAKMGPSILLSTITETVAFSLGALVPMPAVRNFALYAAGSVLLNAILQVTVFVSALFLDLKRFEASRIDCFPCIRLPPRITLLDGPASGSGLGRIGRFIRRHYAPFLLQPVVKGCVMITFAGIFVASVISMQHIELGLDQRLALPSDSYLVDYFDNLDAYLDVGPPVYFVSRNIDVTERAGQQALCGRFTTCQDFSVANMLEAERKRPESSFISEPSASWIDDFFGWLDPGKEECCRVRKADPSVFCGPRDRAALCQPCYQDKTPAWNITMEGLPEHAEFMRYVKQWLVSPTTEECPLAGKASFGAALALAPDGTGVAASHFRTFHAPLKSQADFVNAFAAAHRVADDIARRTGAEVFPYSLFYVFFDQYAHIVGITQEVLGLGLAAVLVVTAVLLGSWRTGSIVTGVVGLTVITVMGVMPLWGISLNAISLVNLVISLGIAVEFCAHVARAFMSAGSGLPVDHPAGQKERDERMWTALVDVGPSVLSGITFTKLIGMSVLALTRSKLLEIYYFRMWLTLIVSGALHGLVLLPVILSIAGGSGFPHQEADEEWMSNAIRNDYEYAPFLADDDSMDSD</sequence>
<keyword evidence="7" id="KW-0445">Lipid transport</keyword>
<dbReference type="InterPro" id="IPR032190">
    <property type="entry name" value="NPC1_N"/>
</dbReference>
<dbReference type="Pfam" id="PF16414">
    <property type="entry name" value="NPC1_N"/>
    <property type="match status" value="1"/>
</dbReference>
<evidence type="ECO:0000256" key="5">
    <source>
        <dbReference type="ARBA" id="ARBA00022729"/>
    </source>
</evidence>
<dbReference type="PANTHER" id="PTHR45727:SF2">
    <property type="entry name" value="NPC INTRACELLULAR CHOLESTEROL TRANSPORTER 1"/>
    <property type="match status" value="1"/>
</dbReference>
<dbReference type="FunFam" id="1.20.1640.10:FF:000029">
    <property type="entry name" value="Putative Patched sphingolipid transporter"/>
    <property type="match status" value="1"/>
</dbReference>
<evidence type="ECO:0000256" key="9">
    <source>
        <dbReference type="ARBA" id="ARBA00023157"/>
    </source>
</evidence>
<feature type="transmembrane region" description="Helical" evidence="12">
    <location>
        <begin position="246"/>
        <end position="267"/>
    </location>
</feature>
<evidence type="ECO:0000256" key="1">
    <source>
        <dbReference type="ARBA" id="ARBA00004141"/>
    </source>
</evidence>
<evidence type="ECO:0000256" key="3">
    <source>
        <dbReference type="ARBA" id="ARBA00022448"/>
    </source>
</evidence>
<evidence type="ECO:0000256" key="2">
    <source>
        <dbReference type="ARBA" id="ARBA00005585"/>
    </source>
</evidence>
<keyword evidence="4 12" id="KW-0812">Transmembrane</keyword>
<feature type="transmembrane region" description="Helical" evidence="12">
    <location>
        <begin position="696"/>
        <end position="718"/>
    </location>
</feature>
<feature type="transmembrane region" description="Helical" evidence="12">
    <location>
        <begin position="1284"/>
        <end position="1305"/>
    </location>
</feature>
<evidence type="ECO:0000313" key="14">
    <source>
        <dbReference type="EMBL" id="KAG5654479.1"/>
    </source>
</evidence>
<name>A0A9P7KLS1_9AGAR</name>
<dbReference type="OrthoDB" id="6510177at2759"/>
<evidence type="ECO:0000256" key="10">
    <source>
        <dbReference type="ARBA" id="ARBA00023180"/>
    </source>
</evidence>
<feature type="domain" description="SSD" evidence="13">
    <location>
        <begin position="686"/>
        <end position="867"/>
    </location>
</feature>
<keyword evidence="15" id="KW-1185">Reference proteome</keyword>
<protein>
    <recommendedName>
        <fullName evidence="13">SSD domain-containing protein</fullName>
    </recommendedName>
</protein>
<dbReference type="InterPro" id="IPR053958">
    <property type="entry name" value="HMGCR/SNAP/NPC1-like_SSD"/>
</dbReference>
<feature type="transmembrane region" description="Helical" evidence="12">
    <location>
        <begin position="353"/>
        <end position="379"/>
    </location>
</feature>
<feature type="region of interest" description="Disordered" evidence="11">
    <location>
        <begin position="766"/>
        <end position="790"/>
    </location>
</feature>
<evidence type="ECO:0000259" key="13">
    <source>
        <dbReference type="PROSITE" id="PS50156"/>
    </source>
</evidence>
<keyword evidence="3" id="KW-0813">Transport</keyword>
<dbReference type="InterPro" id="IPR053956">
    <property type="entry name" value="NPC1_MLD"/>
</dbReference>
<feature type="transmembrane region" description="Helical" evidence="12">
    <location>
        <begin position="817"/>
        <end position="836"/>
    </location>
</feature>
<dbReference type="InterPro" id="IPR000731">
    <property type="entry name" value="SSD"/>
</dbReference>
<dbReference type="Pfam" id="PF12349">
    <property type="entry name" value="Sterol-sensing"/>
    <property type="match status" value="2"/>
</dbReference>
<comment type="caution">
    <text evidence="14">The sequence shown here is derived from an EMBL/GenBank/DDBJ whole genome shotgun (WGS) entry which is preliminary data.</text>
</comment>
<keyword evidence="6 12" id="KW-1133">Transmembrane helix</keyword>
<comment type="subcellular location">
    <subcellularLocation>
        <location evidence="1">Membrane</location>
        <topology evidence="1">Multi-pass membrane protein</topology>
    </subcellularLocation>
</comment>
<dbReference type="EMBL" id="JABCKI010000007">
    <property type="protein sequence ID" value="KAG5654479.1"/>
    <property type="molecule type" value="Genomic_DNA"/>
</dbReference>
<evidence type="ECO:0000256" key="7">
    <source>
        <dbReference type="ARBA" id="ARBA00023055"/>
    </source>
</evidence>
<feature type="transmembrane region" description="Helical" evidence="12">
    <location>
        <begin position="1189"/>
        <end position="1206"/>
    </location>
</feature>
<gene>
    <name evidence="14" type="ORF">H0H81_001978</name>
</gene>
<dbReference type="Gene3D" id="1.20.1640.10">
    <property type="entry name" value="Multidrug efflux transporter AcrB transmembrane domain"/>
    <property type="match status" value="2"/>
</dbReference>
<keyword evidence="10" id="KW-0325">Glycoprotein</keyword>
<dbReference type="PROSITE" id="PS50156">
    <property type="entry name" value="SSD"/>
    <property type="match status" value="1"/>
</dbReference>
<dbReference type="GO" id="GO:0032934">
    <property type="term" value="F:sterol binding"/>
    <property type="evidence" value="ECO:0007669"/>
    <property type="project" value="TreeGrafter"/>
</dbReference>
<feature type="transmembrane region" description="Helical" evidence="12">
    <location>
        <begin position="1213"/>
        <end position="1232"/>
    </location>
</feature>
<feature type="transmembrane region" description="Helical" evidence="12">
    <location>
        <begin position="1325"/>
        <end position="1348"/>
    </location>
</feature>
<feature type="transmembrane region" description="Helical" evidence="12">
    <location>
        <begin position="619"/>
        <end position="641"/>
    </location>
</feature>
<keyword evidence="8 12" id="KW-0472">Membrane</keyword>
<dbReference type="PANTHER" id="PTHR45727">
    <property type="entry name" value="NPC INTRACELLULAR CHOLESTEROL TRANSPORTER 1"/>
    <property type="match status" value="1"/>
</dbReference>
<evidence type="ECO:0000313" key="15">
    <source>
        <dbReference type="Proteomes" id="UP000717328"/>
    </source>
</evidence>
<dbReference type="Proteomes" id="UP000717328">
    <property type="component" value="Unassembled WGS sequence"/>
</dbReference>
<evidence type="ECO:0000256" key="8">
    <source>
        <dbReference type="ARBA" id="ARBA00023136"/>
    </source>
</evidence>
<evidence type="ECO:0000256" key="6">
    <source>
        <dbReference type="ARBA" id="ARBA00022989"/>
    </source>
</evidence>
<evidence type="ECO:0000256" key="11">
    <source>
        <dbReference type="SAM" id="MobiDB-lite"/>
    </source>
</evidence>
<reference evidence="14" key="1">
    <citation type="submission" date="2021-02" db="EMBL/GenBank/DDBJ databases">
        <authorList>
            <person name="Nieuwenhuis M."/>
            <person name="Van De Peppel L.J.J."/>
        </authorList>
    </citation>
    <scope>NUCLEOTIDE SEQUENCE</scope>
    <source>
        <strain evidence="14">D49</strain>
    </source>
</reference>
<accession>A0A9P7KLS1</accession>
<proteinExistence type="inferred from homology"/>
<comment type="similarity">
    <text evidence="2">Belongs to the patched family.</text>
</comment>
<feature type="transmembrane region" description="Helical" evidence="12">
    <location>
        <begin position="842"/>
        <end position="867"/>
    </location>
</feature>
<dbReference type="GO" id="GO:0016020">
    <property type="term" value="C:membrane"/>
    <property type="evidence" value="ECO:0007669"/>
    <property type="project" value="UniProtKB-SubCell"/>
</dbReference>
<evidence type="ECO:0000256" key="4">
    <source>
        <dbReference type="ARBA" id="ARBA00022692"/>
    </source>
</evidence>